<keyword evidence="4 5" id="KW-0472">Membrane</keyword>
<accession>A0ABR0RLZ0</accession>
<dbReference type="PROSITE" id="PS50850">
    <property type="entry name" value="MFS"/>
    <property type="match status" value="1"/>
</dbReference>
<keyword evidence="8" id="KW-1185">Reference proteome</keyword>
<dbReference type="InterPro" id="IPR020846">
    <property type="entry name" value="MFS_dom"/>
</dbReference>
<reference evidence="7 8" key="1">
    <citation type="journal article" date="2023" name="Res Sq">
        <title>Genomic and morphological characterization of Knufia obscura isolated from the Mars 2020 spacecraft assembly facility.</title>
        <authorList>
            <person name="Chander A.M."/>
            <person name="Teixeira M.M."/>
            <person name="Singh N.K."/>
            <person name="Williams M.P."/>
            <person name="Parker C.W."/>
            <person name="Leo P."/>
            <person name="Stajich J.E."/>
            <person name="Torok T."/>
            <person name="Tighe S."/>
            <person name="Mason C.E."/>
            <person name="Venkateswaran K."/>
        </authorList>
    </citation>
    <scope>NUCLEOTIDE SEQUENCE [LARGE SCALE GENOMIC DNA]</scope>
    <source>
        <strain evidence="7 8">CCFEE 5817</strain>
    </source>
</reference>
<feature type="transmembrane region" description="Helical" evidence="5">
    <location>
        <begin position="352"/>
        <end position="372"/>
    </location>
</feature>
<feature type="transmembrane region" description="Helical" evidence="5">
    <location>
        <begin position="122"/>
        <end position="142"/>
    </location>
</feature>
<keyword evidence="2 5" id="KW-0812">Transmembrane</keyword>
<dbReference type="PANTHER" id="PTHR24064">
    <property type="entry name" value="SOLUTE CARRIER FAMILY 22 MEMBER"/>
    <property type="match status" value="1"/>
</dbReference>
<evidence type="ECO:0000256" key="4">
    <source>
        <dbReference type="ARBA" id="ARBA00023136"/>
    </source>
</evidence>
<feature type="transmembrane region" description="Helical" evidence="5">
    <location>
        <begin position="555"/>
        <end position="577"/>
    </location>
</feature>
<feature type="transmembrane region" description="Helical" evidence="5">
    <location>
        <begin position="448"/>
        <end position="467"/>
    </location>
</feature>
<comment type="caution">
    <text evidence="7">The sequence shown here is derived from an EMBL/GenBank/DDBJ whole genome shotgun (WGS) entry which is preliminary data.</text>
</comment>
<feature type="transmembrane region" description="Helical" evidence="5">
    <location>
        <begin position="200"/>
        <end position="226"/>
    </location>
</feature>
<dbReference type="Proteomes" id="UP001334248">
    <property type="component" value="Unassembled WGS sequence"/>
</dbReference>
<dbReference type="Pfam" id="PF00083">
    <property type="entry name" value="Sugar_tr"/>
    <property type="match status" value="2"/>
</dbReference>
<evidence type="ECO:0000256" key="5">
    <source>
        <dbReference type="SAM" id="Phobius"/>
    </source>
</evidence>
<sequence length="617" mass="68374">MAIRVRRAVNNIHWFIDQAEHRREARNPRQGRRLTYEAIEAGGNNYLIVLVAGLGFFTDSYLLFASNSINPMVGYIYWNNATTASHEMAVNLATLGGCVLGMVLFGWLSDTFGRRKIYGHELLLLIVGTIGVVMSSPGYALSVGTEVEADRIDWSTYGSMDVVSWLTFWRFITGVGLGGDYPLSATIVSEFAPTRRRARMLAAVFSGQAFGYMTANLVSLVVTMIVRDRHPVPSPRSVDQIWRWVIGLSLIPAFAAAILRLTIPESPRYTLDVSDNITKAFEETNRFNAANLEPAWVKQANIDTVGAAIAADNDDFDGMAPSSAISEEAVDVIDIDQSKIQAKQYFFNDGNWILLLGTGLCWFLLDIGFYALSLNSPQTVSKLWYQNADQRPDRPVWDTNLDVEDPEAGIYTILITNSTHAMVISSIGAITGALIMIYLIDKVNRRKFQLASFLVLASLFIITGATFSSTVQTGFHGVTITLFVLCQLAFYCGPNTLTFVIPAKLFPTKYRATCHGISAAAGKVGSMITTIFLAYVKFSSGSNEVKSSDPKSKWLGWVLMIFSLPMVVGAGFTWWLIPDVQYRDRKNKSLEELVFVRQRQFARTQNIQMSSEAVNAA</sequence>
<keyword evidence="3 5" id="KW-1133">Transmembrane helix</keyword>
<evidence type="ECO:0000256" key="2">
    <source>
        <dbReference type="ARBA" id="ARBA00022692"/>
    </source>
</evidence>
<evidence type="ECO:0000313" key="8">
    <source>
        <dbReference type="Proteomes" id="UP001334248"/>
    </source>
</evidence>
<feature type="transmembrane region" description="Helical" evidence="5">
    <location>
        <begin position="421"/>
        <end position="441"/>
    </location>
</feature>
<organism evidence="7 8">
    <name type="scientific">Knufia obscura</name>
    <dbReference type="NCBI Taxonomy" id="1635080"/>
    <lineage>
        <taxon>Eukaryota</taxon>
        <taxon>Fungi</taxon>
        <taxon>Dikarya</taxon>
        <taxon>Ascomycota</taxon>
        <taxon>Pezizomycotina</taxon>
        <taxon>Eurotiomycetes</taxon>
        <taxon>Chaetothyriomycetidae</taxon>
        <taxon>Chaetothyriales</taxon>
        <taxon>Trichomeriaceae</taxon>
        <taxon>Knufia</taxon>
    </lineage>
</organism>
<feature type="transmembrane region" description="Helical" evidence="5">
    <location>
        <begin position="46"/>
        <end position="69"/>
    </location>
</feature>
<dbReference type="InterPro" id="IPR005829">
    <property type="entry name" value="Sugar_transporter_CS"/>
</dbReference>
<dbReference type="SUPFAM" id="SSF103473">
    <property type="entry name" value="MFS general substrate transporter"/>
    <property type="match status" value="1"/>
</dbReference>
<evidence type="ECO:0000256" key="1">
    <source>
        <dbReference type="ARBA" id="ARBA00004141"/>
    </source>
</evidence>
<dbReference type="GeneID" id="89999004"/>
<dbReference type="PROSITE" id="PS00217">
    <property type="entry name" value="SUGAR_TRANSPORT_2"/>
    <property type="match status" value="1"/>
</dbReference>
<feature type="transmembrane region" description="Helical" evidence="5">
    <location>
        <begin position="473"/>
        <end position="493"/>
    </location>
</feature>
<evidence type="ECO:0000259" key="6">
    <source>
        <dbReference type="PROSITE" id="PS50850"/>
    </source>
</evidence>
<gene>
    <name evidence="7" type="ORF">PMZ80_005555</name>
</gene>
<name>A0ABR0RLZ0_9EURO</name>
<evidence type="ECO:0000256" key="3">
    <source>
        <dbReference type="ARBA" id="ARBA00022989"/>
    </source>
</evidence>
<comment type="subcellular location">
    <subcellularLocation>
        <location evidence="1">Membrane</location>
        <topology evidence="1">Multi-pass membrane protein</topology>
    </subcellularLocation>
</comment>
<dbReference type="EMBL" id="JAVHJV010000006">
    <property type="protein sequence ID" value="KAK5941607.1"/>
    <property type="molecule type" value="Genomic_DNA"/>
</dbReference>
<dbReference type="InterPro" id="IPR036259">
    <property type="entry name" value="MFS_trans_sf"/>
</dbReference>
<dbReference type="InterPro" id="IPR005828">
    <property type="entry name" value="MFS_sugar_transport-like"/>
</dbReference>
<feature type="transmembrane region" description="Helical" evidence="5">
    <location>
        <begin position="241"/>
        <end position="259"/>
    </location>
</feature>
<feature type="domain" description="Major facilitator superfamily (MFS) profile" evidence="6">
    <location>
        <begin position="48"/>
        <end position="581"/>
    </location>
</feature>
<dbReference type="RefSeq" id="XP_064729697.1">
    <property type="nucleotide sequence ID" value="XM_064873975.1"/>
</dbReference>
<proteinExistence type="predicted"/>
<protein>
    <recommendedName>
        <fullName evidence="6">Major facilitator superfamily (MFS) profile domain-containing protein</fullName>
    </recommendedName>
</protein>
<dbReference type="Gene3D" id="1.20.1250.20">
    <property type="entry name" value="MFS general substrate transporter like domains"/>
    <property type="match status" value="2"/>
</dbReference>
<feature type="transmembrane region" description="Helical" evidence="5">
    <location>
        <begin position="514"/>
        <end position="535"/>
    </location>
</feature>
<feature type="transmembrane region" description="Helical" evidence="5">
    <location>
        <begin position="89"/>
        <end position="110"/>
    </location>
</feature>
<evidence type="ECO:0000313" key="7">
    <source>
        <dbReference type="EMBL" id="KAK5941607.1"/>
    </source>
</evidence>